<dbReference type="EMBL" id="VOSW01000109">
    <property type="protein sequence ID" value="KAE8754842.1"/>
    <property type="molecule type" value="Genomic_DNA"/>
</dbReference>
<comment type="caution">
    <text evidence="3">The sequence shown here is derived from an EMBL/GenBank/DDBJ whole genome shotgun (WGS) entry which is preliminary data.</text>
</comment>
<evidence type="ECO:0000256" key="1">
    <source>
        <dbReference type="SAM" id="MobiDB-lite"/>
    </source>
</evidence>
<feature type="compositionally biased region" description="Polar residues" evidence="1">
    <location>
        <begin position="107"/>
        <end position="116"/>
    </location>
</feature>
<gene>
    <name evidence="3" type="ORF">FSO04_37580</name>
</gene>
<organism evidence="3 4">
    <name type="scientific">Paraburkholderia madseniana</name>
    <dbReference type="NCBI Taxonomy" id="2599607"/>
    <lineage>
        <taxon>Bacteria</taxon>
        <taxon>Pseudomonadati</taxon>
        <taxon>Pseudomonadota</taxon>
        <taxon>Betaproteobacteria</taxon>
        <taxon>Burkholderiales</taxon>
        <taxon>Burkholderiaceae</taxon>
        <taxon>Paraburkholderia</taxon>
    </lineage>
</organism>
<feature type="region of interest" description="Disordered" evidence="1">
    <location>
        <begin position="107"/>
        <end position="136"/>
    </location>
</feature>
<evidence type="ECO:0008006" key="5">
    <source>
        <dbReference type="Google" id="ProtNLM"/>
    </source>
</evidence>
<dbReference type="Proteomes" id="UP000463700">
    <property type="component" value="Unassembled WGS sequence"/>
</dbReference>
<sequence length="136" mass="14188">MKRIYAVIVLCSALAACISAGVDVKPEQLSSFKQGVTGLDEVVAVLGSPTAQTTLSDGSTVLIYSFVTSRPRPESFIPLIGPLFGGADTQSSTVVFEFDEYGVLTSQRRTTSSGAQGLSAKTPGTLPQSDEPGQTK</sequence>
<proteinExistence type="predicted"/>
<feature type="chain" id="PRO_5026869277" description="Outer membrane protein assembly factor BamE" evidence="2">
    <location>
        <begin position="22"/>
        <end position="136"/>
    </location>
</feature>
<dbReference type="PROSITE" id="PS51257">
    <property type="entry name" value="PROKAR_LIPOPROTEIN"/>
    <property type="match status" value="1"/>
</dbReference>
<dbReference type="AlphaFoldDB" id="A0A6N6W2L6"/>
<evidence type="ECO:0000256" key="2">
    <source>
        <dbReference type="SAM" id="SignalP"/>
    </source>
</evidence>
<evidence type="ECO:0000313" key="4">
    <source>
        <dbReference type="Proteomes" id="UP000463700"/>
    </source>
</evidence>
<feature type="compositionally biased region" description="Polar residues" evidence="1">
    <location>
        <begin position="125"/>
        <end position="136"/>
    </location>
</feature>
<protein>
    <recommendedName>
        <fullName evidence="5">Outer membrane protein assembly factor BamE</fullName>
    </recommendedName>
</protein>
<accession>A0A6N6W2L6</accession>
<evidence type="ECO:0000313" key="3">
    <source>
        <dbReference type="EMBL" id="KAE8754842.1"/>
    </source>
</evidence>
<dbReference type="OrthoDB" id="8965157at2"/>
<feature type="signal peptide" evidence="2">
    <location>
        <begin position="1"/>
        <end position="21"/>
    </location>
</feature>
<keyword evidence="2" id="KW-0732">Signal</keyword>
<reference evidence="3 4" key="1">
    <citation type="journal article" date="2020" name="Int. J. Syst. Evol. Microbiol.">
        <title>Paraburkholderia madseniana sp. nov., a phenolic acid-degrading bacterium isolated from acidic forest soil.</title>
        <authorList>
            <person name="Wilhelm R.C."/>
            <person name="Murphy S.J.L."/>
            <person name="Feriancek N.M."/>
            <person name="Karasz D.C."/>
            <person name="DeRito C.M."/>
            <person name="Newman J.D."/>
            <person name="Buckley D.H."/>
        </authorList>
    </citation>
    <scope>NUCLEOTIDE SEQUENCE [LARGE SCALE GENOMIC DNA]</scope>
    <source>
        <strain evidence="3 4">RP11</strain>
    </source>
</reference>
<name>A0A6N6W2L6_9BURK</name>